<keyword evidence="6" id="KW-1185">Reference proteome</keyword>
<evidence type="ECO:0000313" key="5">
    <source>
        <dbReference type="EMBL" id="AYD90834.1"/>
    </source>
</evidence>
<dbReference type="PROSITE" id="PS51462">
    <property type="entry name" value="NUDIX"/>
    <property type="match status" value="1"/>
</dbReference>
<evidence type="ECO:0000259" key="4">
    <source>
        <dbReference type="PROSITE" id="PS51462"/>
    </source>
</evidence>
<dbReference type="CDD" id="cd04685">
    <property type="entry name" value="NUDIX_Hydrolase"/>
    <property type="match status" value="1"/>
</dbReference>
<dbReference type="Pfam" id="PF00293">
    <property type="entry name" value="NUDIX"/>
    <property type="match status" value="1"/>
</dbReference>
<dbReference type="EMBL" id="CP032514">
    <property type="protein sequence ID" value="AYD90834.1"/>
    <property type="molecule type" value="Genomic_DNA"/>
</dbReference>
<evidence type="ECO:0000313" key="6">
    <source>
        <dbReference type="Proteomes" id="UP000273001"/>
    </source>
</evidence>
<dbReference type="PROSITE" id="PS00893">
    <property type="entry name" value="NUDIX_BOX"/>
    <property type="match status" value="1"/>
</dbReference>
<dbReference type="InterPro" id="IPR020084">
    <property type="entry name" value="NUDIX_hydrolase_CS"/>
</dbReference>
<dbReference type="Proteomes" id="UP000273001">
    <property type="component" value="Chromosome"/>
</dbReference>
<dbReference type="InterPro" id="IPR000086">
    <property type="entry name" value="NUDIX_hydrolase_dom"/>
</dbReference>
<name>A0ABN5PSG5_9ACTO</name>
<accession>A0ABN5PSG5</accession>
<dbReference type="InterPro" id="IPR015797">
    <property type="entry name" value="NUDIX_hydrolase-like_dom_sf"/>
</dbReference>
<comment type="cofactor">
    <cofactor evidence="1">
        <name>Mg(2+)</name>
        <dbReference type="ChEBI" id="CHEBI:18420"/>
    </cofactor>
</comment>
<evidence type="ECO:0000256" key="3">
    <source>
        <dbReference type="ARBA" id="ARBA00022842"/>
    </source>
</evidence>
<dbReference type="PANTHER" id="PTHR43046">
    <property type="entry name" value="GDP-MANNOSE MANNOSYL HYDROLASE"/>
    <property type="match status" value="1"/>
</dbReference>
<protein>
    <submittedName>
        <fullName evidence="5">NUDIX domain-containing protein</fullName>
    </submittedName>
</protein>
<keyword evidence="3" id="KW-0460">Magnesium</keyword>
<evidence type="ECO:0000256" key="1">
    <source>
        <dbReference type="ARBA" id="ARBA00001946"/>
    </source>
</evidence>
<evidence type="ECO:0000256" key="2">
    <source>
        <dbReference type="ARBA" id="ARBA00022801"/>
    </source>
</evidence>
<dbReference type="PANTHER" id="PTHR43046:SF12">
    <property type="entry name" value="GDP-MANNOSE MANNOSYL HYDROLASE"/>
    <property type="match status" value="1"/>
</dbReference>
<organism evidence="5 6">
    <name type="scientific">Actinomyces lilanjuaniae</name>
    <dbReference type="NCBI Taxonomy" id="2321394"/>
    <lineage>
        <taxon>Bacteria</taxon>
        <taxon>Bacillati</taxon>
        <taxon>Actinomycetota</taxon>
        <taxon>Actinomycetes</taxon>
        <taxon>Actinomycetales</taxon>
        <taxon>Actinomycetaceae</taxon>
        <taxon>Actinomyces</taxon>
    </lineage>
</organism>
<dbReference type="SUPFAM" id="SSF55811">
    <property type="entry name" value="Nudix"/>
    <property type="match status" value="1"/>
</dbReference>
<sequence>MAADGRRADLVPPDWTDLLDPREWRLGPDGLPHRRAARVLVMAAGKQVLLLRGHDTADSSHRWVFTPGGGLHPGESPKQGAARELAEETGLAVGEEHLEGPVARREAVFRFMQVTCRQHELFYLLRLPGPVEVRRDGWTDLERDAVDSVGWWSLVQVSQAQARGEAVYPVCLVGALRDLRAGWDGRVVDLTDPADAGCVPSCRDGGGCSCYSGECGQ</sequence>
<dbReference type="Gene3D" id="3.90.79.10">
    <property type="entry name" value="Nucleoside Triphosphate Pyrophosphohydrolase"/>
    <property type="match status" value="1"/>
</dbReference>
<feature type="domain" description="Nudix hydrolase" evidence="4">
    <location>
        <begin position="32"/>
        <end position="173"/>
    </location>
</feature>
<reference evidence="5 6" key="1">
    <citation type="submission" date="2018-09" db="EMBL/GenBank/DDBJ databases">
        <authorList>
            <person name="Li J."/>
        </authorList>
    </citation>
    <scope>NUCLEOTIDE SEQUENCE [LARGE SCALE GENOMIC DNA]</scope>
    <source>
        <strain evidence="5 6">2129</strain>
    </source>
</reference>
<gene>
    <name evidence="5" type="ORF">D5R93_06195</name>
</gene>
<keyword evidence="2" id="KW-0378">Hydrolase</keyword>
<proteinExistence type="predicted"/>